<name>A0A7Z7I242_9BURK</name>
<evidence type="ECO:0000256" key="1">
    <source>
        <dbReference type="ARBA" id="ARBA00008005"/>
    </source>
</evidence>
<dbReference type="InterPro" id="IPR052042">
    <property type="entry name" value="Tail_sheath_structural"/>
</dbReference>
<organism evidence="3 4">
    <name type="scientific">Caballeronia arationis</name>
    <dbReference type="NCBI Taxonomy" id="1777142"/>
    <lineage>
        <taxon>Bacteria</taxon>
        <taxon>Pseudomonadati</taxon>
        <taxon>Pseudomonadota</taxon>
        <taxon>Betaproteobacteria</taxon>
        <taxon>Burkholderiales</taxon>
        <taxon>Burkholderiaceae</taxon>
        <taxon>Caballeronia</taxon>
    </lineage>
</organism>
<dbReference type="PANTHER" id="PTHR35861:SF1">
    <property type="entry name" value="PHAGE TAIL SHEATH PROTEIN"/>
    <property type="match status" value="1"/>
</dbReference>
<dbReference type="PANTHER" id="PTHR35861">
    <property type="match status" value="1"/>
</dbReference>
<feature type="domain" description="Tail sheath protein C-terminal" evidence="2">
    <location>
        <begin position="575"/>
        <end position="678"/>
    </location>
</feature>
<dbReference type="Gene3D" id="3.40.50.11780">
    <property type="match status" value="2"/>
</dbReference>
<evidence type="ECO:0000259" key="2">
    <source>
        <dbReference type="Pfam" id="PF17482"/>
    </source>
</evidence>
<proteinExistence type="inferred from homology"/>
<sequence>MKPGVYIEHADAARVPPVVLRTDVAAFVGIAQRGPLDTPVPVESMRQFSAQFGDFIGGGYLAYAVRGFFDNGGLRCWVVRVATRDFSAAPGETPRSGALAAGVVLAEISGQPVLRIEASSPGNWGNALDLAWAVSGQVVTDSLPAASTPQASRVSSTAGFAQDELVRIEQGSTVAYRVIADIDAVLGLLYWQHPDPQMQRATDRALGGFDVTQPLRIVRIAYALIVRERGSVVASYRDLHLVPAHPRYLGFMLKPTAYWSAALGQSALDPGGAAASASGAARDDAAARALPRAPQPIIGVPAFGAGATAGTIPLPLDVRFDATQPLAGGADGLSGLTPDEFIGEPWDAHDDDFTRARKSRGLQALALIDEIALVALPDVLIQPQQPPETRPRAVPPRNPCLDCPPPPAPLRRAAPVVAGELPPLFTHAQIARVQAALIDACDAAGDRFALLGLPFDIATAMERAREDALAWRDQFDARCAALAAPWLRVDDPVYGGDATRLIPACGHVLGAIARTDLKSGVQQAPGNVTLNGVIGTERTIDDALHAQWNDAGIDVLRADFGRDPLFGGARTLARDAQWRYINIVRLMLTIKKAADLALRWVVFEPNDEALRATVRSTLLAILRLFHARGAFAGETEASSFFVRCDDVLNPPAARDAGELVALVGFAPATPAEFIVLRIGRRFDTPAVALFDAVLEGRS</sequence>
<evidence type="ECO:0000313" key="3">
    <source>
        <dbReference type="EMBL" id="SOE54478.1"/>
    </source>
</evidence>
<dbReference type="AlphaFoldDB" id="A0A7Z7I242"/>
<comment type="similarity">
    <text evidence="1">Belongs to the myoviridae tail sheath protein family.</text>
</comment>
<evidence type="ECO:0000313" key="4">
    <source>
        <dbReference type="Proteomes" id="UP000219522"/>
    </source>
</evidence>
<dbReference type="Pfam" id="PF17482">
    <property type="entry name" value="Phage_sheath_1C"/>
    <property type="match status" value="1"/>
</dbReference>
<accession>A0A7Z7I242</accession>
<keyword evidence="4" id="KW-1185">Reference proteome</keyword>
<comment type="caution">
    <text evidence="3">The sequence shown here is derived from an EMBL/GenBank/DDBJ whole genome shotgun (WGS) entry which is preliminary data.</text>
</comment>
<gene>
    <name evidence="3" type="ORF">SAMN05446927_0833</name>
</gene>
<reference evidence="3 4" key="1">
    <citation type="submission" date="2017-09" db="EMBL/GenBank/DDBJ databases">
        <authorList>
            <person name="Varghese N."/>
            <person name="Submissions S."/>
        </authorList>
    </citation>
    <scope>NUCLEOTIDE SEQUENCE [LARGE SCALE GENOMIC DNA]</scope>
    <source>
        <strain evidence="3 4">OK806</strain>
    </source>
</reference>
<dbReference type="EMBL" id="OCSU01000001">
    <property type="protein sequence ID" value="SOE54478.1"/>
    <property type="molecule type" value="Genomic_DNA"/>
</dbReference>
<dbReference type="InterPro" id="IPR020287">
    <property type="entry name" value="Tail_sheath_C"/>
</dbReference>
<dbReference type="Proteomes" id="UP000219522">
    <property type="component" value="Unassembled WGS sequence"/>
</dbReference>
<protein>
    <submittedName>
        <fullName evidence="3">Phage tail sheath protein</fullName>
    </submittedName>
</protein>